<dbReference type="InterPro" id="IPR012902">
    <property type="entry name" value="N_methyl_site"/>
</dbReference>
<feature type="transmembrane region" description="Helical" evidence="1">
    <location>
        <begin position="29"/>
        <end position="48"/>
    </location>
</feature>
<dbReference type="EMBL" id="LR134533">
    <property type="protein sequence ID" value="VEJ52141.1"/>
    <property type="molecule type" value="Genomic_DNA"/>
</dbReference>
<proteinExistence type="predicted"/>
<organism evidence="2 3">
    <name type="scientific">Neisseria weaveri</name>
    <dbReference type="NCBI Taxonomy" id="28091"/>
    <lineage>
        <taxon>Bacteria</taxon>
        <taxon>Pseudomonadati</taxon>
        <taxon>Pseudomonadota</taxon>
        <taxon>Betaproteobacteria</taxon>
        <taxon>Neisseriales</taxon>
        <taxon>Neisseriaceae</taxon>
        <taxon>Neisseria</taxon>
    </lineage>
</organism>
<keyword evidence="1" id="KW-0812">Transmembrane</keyword>
<evidence type="ECO:0000313" key="3">
    <source>
        <dbReference type="Proteomes" id="UP000272771"/>
    </source>
</evidence>
<name>A0A3S4ZN22_9NEIS</name>
<dbReference type="AlphaFoldDB" id="A0A3S4ZN22"/>
<keyword evidence="1" id="KW-0472">Membrane</keyword>
<protein>
    <submittedName>
        <fullName evidence="2">Putative type IV pilus assembly protein PilV</fullName>
    </submittedName>
</protein>
<keyword evidence="3" id="KW-1185">Reference proteome</keyword>
<dbReference type="Proteomes" id="UP000272771">
    <property type="component" value="Chromosome"/>
</dbReference>
<dbReference type="RefSeq" id="WP_004283369.1">
    <property type="nucleotide sequence ID" value="NZ_CAUJRG010000008.1"/>
</dbReference>
<dbReference type="NCBIfam" id="TIGR02532">
    <property type="entry name" value="IV_pilin_GFxxxE"/>
    <property type="match status" value="1"/>
</dbReference>
<dbReference type="NCBIfam" id="TIGR02523">
    <property type="entry name" value="type_IV_pilV"/>
    <property type="match status" value="1"/>
</dbReference>
<dbReference type="OrthoDB" id="8614013at2"/>
<accession>A0A3S4ZN22</accession>
<dbReference type="InterPro" id="IPR013362">
    <property type="entry name" value="Pilus_4_PilV"/>
</dbReference>
<dbReference type="Pfam" id="PF07963">
    <property type="entry name" value="N_methyl"/>
    <property type="match status" value="1"/>
</dbReference>
<dbReference type="PROSITE" id="PS00409">
    <property type="entry name" value="PROKAR_NTER_METHYL"/>
    <property type="match status" value="1"/>
</dbReference>
<evidence type="ECO:0000313" key="2">
    <source>
        <dbReference type="EMBL" id="VEJ52141.1"/>
    </source>
</evidence>
<gene>
    <name evidence="2" type="ORF">NCTC12742_02055</name>
</gene>
<evidence type="ECO:0000256" key="1">
    <source>
        <dbReference type="SAM" id="Phobius"/>
    </source>
</evidence>
<reference evidence="2 3" key="1">
    <citation type="submission" date="2018-12" db="EMBL/GenBank/DDBJ databases">
        <authorList>
            <consortium name="Pathogen Informatics"/>
        </authorList>
    </citation>
    <scope>NUCLEOTIDE SEQUENCE [LARGE SCALE GENOMIC DNA]</scope>
    <source>
        <strain evidence="2 3">NCTC12742</strain>
    </source>
</reference>
<sequence>MDFNKESRIFPIAVIREGRLKTQQQGMTLLEILIAMFVLTVGVLALLATQLQTVVAVREAEGQTIVAQAAQNLIEGMAINPVLCKNSIPGCEDVMLPGDSDDLIRRRNDAFRPQLKVNSKSETLSYRFSNPIKVRSCSKNAWCKKNKTDLNKRQILEDHLGKFEDTLFKGLPEADIYYIICNDKSGVKPTINNNVMQPNCNGGAKDPISIKVAWQQNVERSDGSGKVVYSYQVRVAE</sequence>
<keyword evidence="1" id="KW-1133">Transmembrane helix</keyword>